<evidence type="ECO:0000256" key="1">
    <source>
        <dbReference type="ARBA" id="ARBA00008115"/>
    </source>
</evidence>
<dbReference type="Proteomes" id="UP000290289">
    <property type="component" value="Chromosome 12"/>
</dbReference>
<evidence type="ECO:0000313" key="11">
    <source>
        <dbReference type="Proteomes" id="UP000290289"/>
    </source>
</evidence>
<dbReference type="Pfam" id="PF03587">
    <property type="entry name" value="EMG1"/>
    <property type="match status" value="1"/>
</dbReference>
<dbReference type="Gene3D" id="3.40.1280.10">
    <property type="match status" value="1"/>
</dbReference>
<dbReference type="STRING" id="3750.A0A498IFL6"/>
<keyword evidence="8" id="KW-0694">RNA-binding</keyword>
<dbReference type="SUPFAM" id="SSF75217">
    <property type="entry name" value="alpha/beta knot"/>
    <property type="match status" value="1"/>
</dbReference>
<evidence type="ECO:0000256" key="8">
    <source>
        <dbReference type="ARBA" id="ARBA00022884"/>
    </source>
</evidence>
<feature type="compositionally biased region" description="Basic and acidic residues" evidence="9">
    <location>
        <begin position="30"/>
        <end position="39"/>
    </location>
</feature>
<evidence type="ECO:0000313" key="10">
    <source>
        <dbReference type="EMBL" id="RXH80954.1"/>
    </source>
</evidence>
<keyword evidence="2" id="KW-0690">Ribosome biogenesis</keyword>
<comment type="similarity">
    <text evidence="1">Belongs to the class IV-like SAM-binding methyltransferase superfamily. RNA methyltransferase NEP1 family.</text>
</comment>
<dbReference type="GO" id="GO:0032040">
    <property type="term" value="C:small-subunit processome"/>
    <property type="evidence" value="ECO:0007669"/>
    <property type="project" value="TreeGrafter"/>
</dbReference>
<organism evidence="10 11">
    <name type="scientific">Malus domestica</name>
    <name type="common">Apple</name>
    <name type="synonym">Pyrus malus</name>
    <dbReference type="NCBI Taxonomy" id="3750"/>
    <lineage>
        <taxon>Eukaryota</taxon>
        <taxon>Viridiplantae</taxon>
        <taxon>Streptophyta</taxon>
        <taxon>Embryophyta</taxon>
        <taxon>Tracheophyta</taxon>
        <taxon>Spermatophyta</taxon>
        <taxon>Magnoliopsida</taxon>
        <taxon>eudicotyledons</taxon>
        <taxon>Gunneridae</taxon>
        <taxon>Pentapetalae</taxon>
        <taxon>rosids</taxon>
        <taxon>fabids</taxon>
        <taxon>Rosales</taxon>
        <taxon>Rosaceae</taxon>
        <taxon>Amygdaloideae</taxon>
        <taxon>Maleae</taxon>
        <taxon>Malus</taxon>
    </lineage>
</organism>
<protein>
    <submittedName>
        <fullName evidence="10">Uncharacterized protein</fullName>
    </submittedName>
</protein>
<keyword evidence="4" id="KW-0489">Methyltransferase</keyword>
<keyword evidence="7" id="KW-0699">rRNA-binding</keyword>
<proteinExistence type="inferred from homology"/>
<evidence type="ECO:0000256" key="5">
    <source>
        <dbReference type="ARBA" id="ARBA00022679"/>
    </source>
</evidence>
<dbReference type="PANTHER" id="PTHR12636:SF5">
    <property type="entry name" value="RIBOSOMAL RNA SMALL SUBUNIT METHYLTRANSFERASE NEP1"/>
    <property type="match status" value="1"/>
</dbReference>
<evidence type="ECO:0000256" key="9">
    <source>
        <dbReference type="SAM" id="MobiDB-lite"/>
    </source>
</evidence>
<name>A0A498IFL6_MALDO</name>
<dbReference type="EMBL" id="RDQH01000338">
    <property type="protein sequence ID" value="RXH80954.1"/>
    <property type="molecule type" value="Genomic_DNA"/>
</dbReference>
<dbReference type="PANTHER" id="PTHR12636">
    <property type="entry name" value="NEP1/MRA1"/>
    <property type="match status" value="1"/>
</dbReference>
<accession>A0A498IFL6</accession>
<keyword evidence="3" id="KW-0698">rRNA processing</keyword>
<reference evidence="10 11" key="1">
    <citation type="submission" date="2018-10" db="EMBL/GenBank/DDBJ databases">
        <title>A high-quality apple genome assembly.</title>
        <authorList>
            <person name="Hu J."/>
        </authorList>
    </citation>
    <scope>NUCLEOTIDE SEQUENCE [LARGE SCALE GENOMIC DNA]</scope>
    <source>
        <strain evidence="11">cv. HFTH1</strain>
        <tissue evidence="10">Young leaf</tissue>
    </source>
</reference>
<dbReference type="AlphaFoldDB" id="A0A498IFL6"/>
<dbReference type="GO" id="GO:0019843">
    <property type="term" value="F:rRNA binding"/>
    <property type="evidence" value="ECO:0007669"/>
    <property type="project" value="UniProtKB-KW"/>
</dbReference>
<keyword evidence="6" id="KW-0949">S-adenosyl-L-methionine</keyword>
<sequence>MVRPYAVKGKKRKKNADVYDRAEEEEAEEADKKRIKGNESEENEGYPIELEGILLAPAEINPKSGPSAIFILEKAYLEVAKVGKTYQLLNSDDHLNFLHKNKKDPALYRLDIVHQEGVAAGKKDHHGMWFLKELFSVLDFFSSVSVLISSIHDSLYNNNNNNKAFSH</sequence>
<keyword evidence="11" id="KW-1185">Reference proteome</keyword>
<evidence type="ECO:0000256" key="3">
    <source>
        <dbReference type="ARBA" id="ARBA00022552"/>
    </source>
</evidence>
<keyword evidence="5" id="KW-0808">Transferase</keyword>
<evidence type="ECO:0000256" key="4">
    <source>
        <dbReference type="ARBA" id="ARBA00022603"/>
    </source>
</evidence>
<feature type="region of interest" description="Disordered" evidence="9">
    <location>
        <begin position="1"/>
        <end position="43"/>
    </location>
</feature>
<dbReference type="GO" id="GO:0070475">
    <property type="term" value="P:rRNA base methylation"/>
    <property type="evidence" value="ECO:0007669"/>
    <property type="project" value="InterPro"/>
</dbReference>
<dbReference type="InterPro" id="IPR029028">
    <property type="entry name" value="Alpha/beta_knot_MTases"/>
</dbReference>
<dbReference type="InterPro" id="IPR005304">
    <property type="entry name" value="Rbsml_bgen_MeTrfase_EMG1/NEP1"/>
</dbReference>
<evidence type="ECO:0000256" key="7">
    <source>
        <dbReference type="ARBA" id="ARBA00022730"/>
    </source>
</evidence>
<evidence type="ECO:0000256" key="6">
    <source>
        <dbReference type="ARBA" id="ARBA00022691"/>
    </source>
</evidence>
<evidence type="ECO:0000256" key="2">
    <source>
        <dbReference type="ARBA" id="ARBA00022517"/>
    </source>
</evidence>
<dbReference type="GO" id="GO:0070037">
    <property type="term" value="F:rRNA (pseudouridine) methyltransferase activity"/>
    <property type="evidence" value="ECO:0007669"/>
    <property type="project" value="InterPro"/>
</dbReference>
<gene>
    <name evidence="10" type="ORF">DVH24_004868</name>
</gene>
<dbReference type="InterPro" id="IPR029026">
    <property type="entry name" value="tRNA_m1G_MTases_N"/>
</dbReference>
<comment type="caution">
    <text evidence="10">The sequence shown here is derived from an EMBL/GenBank/DDBJ whole genome shotgun (WGS) entry which is preliminary data.</text>
</comment>